<accession>A0A8J2SI14</accession>
<feature type="transmembrane region" description="Helical" evidence="6">
    <location>
        <begin position="90"/>
        <end position="116"/>
    </location>
</feature>
<evidence type="ECO:0000256" key="6">
    <source>
        <dbReference type="SAM" id="Phobius"/>
    </source>
</evidence>
<comment type="subcellular location">
    <subcellularLocation>
        <location evidence="1">Membrane</location>
        <topology evidence="1">Multi-pass membrane protein</topology>
    </subcellularLocation>
</comment>
<evidence type="ECO:0000256" key="3">
    <source>
        <dbReference type="ARBA" id="ARBA00022692"/>
    </source>
</evidence>
<dbReference type="PANTHER" id="PTHR23504:SF15">
    <property type="entry name" value="MAJOR FACILITATOR SUPERFAMILY (MFS) PROFILE DOMAIN-CONTAINING PROTEIN"/>
    <property type="match status" value="1"/>
</dbReference>
<dbReference type="GO" id="GO:0022857">
    <property type="term" value="F:transmembrane transporter activity"/>
    <property type="evidence" value="ECO:0007669"/>
    <property type="project" value="InterPro"/>
</dbReference>
<evidence type="ECO:0000256" key="4">
    <source>
        <dbReference type="ARBA" id="ARBA00022989"/>
    </source>
</evidence>
<evidence type="ECO:0000313" key="8">
    <source>
        <dbReference type="EMBL" id="CAH0372338.1"/>
    </source>
</evidence>
<protein>
    <recommendedName>
        <fullName evidence="7">Major facilitator superfamily (MFS) profile domain-containing protein</fullName>
    </recommendedName>
</protein>
<feature type="domain" description="Major facilitator superfamily (MFS) profile" evidence="7">
    <location>
        <begin position="20"/>
        <end position="445"/>
    </location>
</feature>
<gene>
    <name evidence="8" type="ORF">PECAL_3P23230</name>
</gene>
<evidence type="ECO:0000313" key="9">
    <source>
        <dbReference type="Proteomes" id="UP000789595"/>
    </source>
</evidence>
<dbReference type="EMBL" id="CAKKNE010000003">
    <property type="protein sequence ID" value="CAH0372338.1"/>
    <property type="molecule type" value="Genomic_DNA"/>
</dbReference>
<dbReference type="Pfam" id="PF07690">
    <property type="entry name" value="MFS_1"/>
    <property type="match status" value="1"/>
</dbReference>
<feature type="transmembrane region" description="Helical" evidence="6">
    <location>
        <begin position="257"/>
        <end position="281"/>
    </location>
</feature>
<evidence type="ECO:0000256" key="1">
    <source>
        <dbReference type="ARBA" id="ARBA00004141"/>
    </source>
</evidence>
<dbReference type="SUPFAM" id="SSF103473">
    <property type="entry name" value="MFS general substrate transporter"/>
    <property type="match status" value="1"/>
</dbReference>
<keyword evidence="4 6" id="KW-1133">Transmembrane helix</keyword>
<organism evidence="8 9">
    <name type="scientific">Pelagomonas calceolata</name>
    <dbReference type="NCBI Taxonomy" id="35677"/>
    <lineage>
        <taxon>Eukaryota</taxon>
        <taxon>Sar</taxon>
        <taxon>Stramenopiles</taxon>
        <taxon>Ochrophyta</taxon>
        <taxon>Pelagophyceae</taxon>
        <taxon>Pelagomonadales</taxon>
        <taxon>Pelagomonadaceae</taxon>
        <taxon>Pelagomonas</taxon>
    </lineage>
</organism>
<proteinExistence type="predicted"/>
<comment type="caution">
    <text evidence="8">The sequence shown here is derived from an EMBL/GenBank/DDBJ whole genome shotgun (WGS) entry which is preliminary data.</text>
</comment>
<feature type="transmembrane region" description="Helical" evidence="6">
    <location>
        <begin position="343"/>
        <end position="365"/>
    </location>
</feature>
<feature type="transmembrane region" description="Helical" evidence="6">
    <location>
        <begin position="147"/>
        <end position="171"/>
    </location>
</feature>
<dbReference type="OrthoDB" id="419616at2759"/>
<evidence type="ECO:0000259" key="7">
    <source>
        <dbReference type="PROSITE" id="PS50850"/>
    </source>
</evidence>
<dbReference type="GO" id="GO:0016020">
    <property type="term" value="C:membrane"/>
    <property type="evidence" value="ECO:0007669"/>
    <property type="project" value="UniProtKB-SubCell"/>
</dbReference>
<dbReference type="PANTHER" id="PTHR23504">
    <property type="entry name" value="MAJOR FACILITATOR SUPERFAMILY DOMAIN-CONTAINING PROTEIN 10"/>
    <property type="match status" value="1"/>
</dbReference>
<feature type="transmembrane region" description="Helical" evidence="6">
    <location>
        <begin position="178"/>
        <end position="197"/>
    </location>
</feature>
<dbReference type="PROSITE" id="PS50850">
    <property type="entry name" value="MFS"/>
    <property type="match status" value="1"/>
</dbReference>
<dbReference type="InterPro" id="IPR036259">
    <property type="entry name" value="MFS_trans_sf"/>
</dbReference>
<dbReference type="Proteomes" id="UP000789595">
    <property type="component" value="Unassembled WGS sequence"/>
</dbReference>
<feature type="transmembrane region" description="Helical" evidence="6">
    <location>
        <begin position="21"/>
        <end position="46"/>
    </location>
</feature>
<feature type="transmembrane region" description="Helical" evidence="6">
    <location>
        <begin position="58"/>
        <end position="81"/>
    </location>
</feature>
<keyword evidence="5 6" id="KW-0472">Membrane</keyword>
<name>A0A8J2SI14_9STRA</name>
<dbReference type="PRINTS" id="PR01035">
    <property type="entry name" value="TCRTETA"/>
</dbReference>
<feature type="transmembrane region" description="Helical" evidence="6">
    <location>
        <begin position="421"/>
        <end position="443"/>
    </location>
</feature>
<dbReference type="InterPro" id="IPR001958">
    <property type="entry name" value="Tet-R_TetA/multi-R_MdtG-like"/>
</dbReference>
<dbReference type="Gene3D" id="1.20.1250.20">
    <property type="entry name" value="MFS general substrate transporter like domains"/>
    <property type="match status" value="1"/>
</dbReference>
<dbReference type="InterPro" id="IPR020846">
    <property type="entry name" value="MFS_dom"/>
</dbReference>
<dbReference type="AlphaFoldDB" id="A0A8J2SI14"/>
<keyword evidence="9" id="KW-1185">Reference proteome</keyword>
<evidence type="ECO:0000256" key="5">
    <source>
        <dbReference type="ARBA" id="ARBA00023136"/>
    </source>
</evidence>
<reference evidence="8" key="1">
    <citation type="submission" date="2021-11" db="EMBL/GenBank/DDBJ databases">
        <authorList>
            <consortium name="Genoscope - CEA"/>
            <person name="William W."/>
        </authorList>
    </citation>
    <scope>NUCLEOTIDE SEQUENCE</scope>
</reference>
<keyword evidence="3 6" id="KW-0812">Transmembrane</keyword>
<dbReference type="InterPro" id="IPR011701">
    <property type="entry name" value="MFS"/>
</dbReference>
<evidence type="ECO:0000256" key="2">
    <source>
        <dbReference type="ARBA" id="ARBA00022448"/>
    </source>
</evidence>
<keyword evidence="2" id="KW-0813">Transport</keyword>
<sequence length="455" mass="47305">MPQPGSSRRRPAATPLPYRRLIIPLLLFFVEALATSVVLPLTPFLVRAHVQHDYAVGYYSGCMNAAFVAGQAISSIIWVALSERCGRRSVLLSCLLLTSGCLVIFGAAPTLLIAVITRFAQGLASGTSVVGKAYVADVTDATNEDSAFAIVGVVYGAGSVVGPLVGGFLAAPPTFVEPCAAVAGFSLLSFIAALILLEPSTAYDPLDDAAQPAAKAVVDEEAPFASGIRGLDITLEDEPPRTLREVLSDRRSPLVPLLFSFVLCALSTTAFSEVIPLLAFAREGLGLDVMRVGLIQSIASLTALLGSHRIKRTPPAAYEIALLVCALFAYPLPPLVASYAPRWYLLVIPSSIAALAAEVMMGALHKMLSKAAPGDVAASALGAGRAVALVGFVVGPVAGGSLFAASAGPSGLPPFLRRGRLAFASCAAVALLNARLASALPPWPAARGRAWRRPR</sequence>
<feature type="transmembrane region" description="Helical" evidence="6">
    <location>
        <begin position="316"/>
        <end position="337"/>
    </location>
</feature>
<feature type="transmembrane region" description="Helical" evidence="6">
    <location>
        <begin position="386"/>
        <end position="409"/>
    </location>
</feature>